<evidence type="ECO:0000313" key="3">
    <source>
        <dbReference type="Proteomes" id="UP000276133"/>
    </source>
</evidence>
<dbReference type="EMBL" id="REGN01011950">
    <property type="protein sequence ID" value="RMZ96713.1"/>
    <property type="molecule type" value="Genomic_DNA"/>
</dbReference>
<dbReference type="Proteomes" id="UP000276133">
    <property type="component" value="Unassembled WGS sequence"/>
</dbReference>
<accession>A0A3M7PCI9</accession>
<feature type="compositionally biased region" description="Basic and acidic residues" evidence="1">
    <location>
        <begin position="1"/>
        <end position="27"/>
    </location>
</feature>
<gene>
    <name evidence="2" type="ORF">BpHYR1_039488</name>
</gene>
<feature type="region of interest" description="Disordered" evidence="1">
    <location>
        <begin position="1"/>
        <end position="31"/>
    </location>
</feature>
<dbReference type="AlphaFoldDB" id="A0A3M7PCI9"/>
<evidence type="ECO:0000256" key="1">
    <source>
        <dbReference type="SAM" id="MobiDB-lite"/>
    </source>
</evidence>
<proteinExistence type="predicted"/>
<reference evidence="2 3" key="1">
    <citation type="journal article" date="2018" name="Sci. Rep.">
        <title>Genomic signatures of local adaptation to the degree of environmental predictability in rotifers.</title>
        <authorList>
            <person name="Franch-Gras L."/>
            <person name="Hahn C."/>
            <person name="Garcia-Roger E.M."/>
            <person name="Carmona M.J."/>
            <person name="Serra M."/>
            <person name="Gomez A."/>
        </authorList>
    </citation>
    <scope>NUCLEOTIDE SEQUENCE [LARGE SCALE GENOMIC DNA]</scope>
    <source>
        <strain evidence="2">HYR1</strain>
    </source>
</reference>
<keyword evidence="3" id="KW-1185">Reference proteome</keyword>
<feature type="region of interest" description="Disordered" evidence="1">
    <location>
        <begin position="44"/>
        <end position="68"/>
    </location>
</feature>
<organism evidence="2 3">
    <name type="scientific">Brachionus plicatilis</name>
    <name type="common">Marine rotifer</name>
    <name type="synonym">Brachionus muelleri</name>
    <dbReference type="NCBI Taxonomy" id="10195"/>
    <lineage>
        <taxon>Eukaryota</taxon>
        <taxon>Metazoa</taxon>
        <taxon>Spiralia</taxon>
        <taxon>Gnathifera</taxon>
        <taxon>Rotifera</taxon>
        <taxon>Eurotatoria</taxon>
        <taxon>Monogononta</taxon>
        <taxon>Pseudotrocha</taxon>
        <taxon>Ploima</taxon>
        <taxon>Brachionidae</taxon>
        <taxon>Brachionus</taxon>
    </lineage>
</organism>
<evidence type="ECO:0000313" key="2">
    <source>
        <dbReference type="EMBL" id="RMZ96713.1"/>
    </source>
</evidence>
<feature type="compositionally biased region" description="Basic and acidic residues" evidence="1">
    <location>
        <begin position="57"/>
        <end position="68"/>
    </location>
</feature>
<sequence length="77" mass="9106">MEQEQISKFKPRESNDKAMKEGPDRSDYIVNKPDLGYILRLKKKQLRAGDEQPDDQQEQKKDPSSERDMILRLICQK</sequence>
<name>A0A3M7PCI9_BRAPC</name>
<comment type="caution">
    <text evidence="2">The sequence shown here is derived from an EMBL/GenBank/DDBJ whole genome shotgun (WGS) entry which is preliminary data.</text>
</comment>
<protein>
    <submittedName>
        <fullName evidence="2">Uncharacterized protein</fullName>
    </submittedName>
</protein>